<dbReference type="Proteomes" id="UP000011863">
    <property type="component" value="Chromosome"/>
</dbReference>
<sequence>MPTTGCCRIHIPPTLVSIAISRSAVRRVTVFRDDDAESAFLVALTEIVANAIDEHVRLGMDESIALEIEFGASDVVRVIDSGAGLQARSGSTGNAPSADGPLERGRGLELARALVPAIEFDVTERGTTVTLPLAGFGIVR</sequence>
<dbReference type="SUPFAM" id="SSF55874">
    <property type="entry name" value="ATPase domain of HSP90 chaperone/DNA topoisomerase II/histidine kinase"/>
    <property type="match status" value="1"/>
</dbReference>
<feature type="domain" description="Histidine kinase/HSP90-like ATPase" evidence="1">
    <location>
        <begin position="18"/>
        <end position="131"/>
    </location>
</feature>
<gene>
    <name evidence="2" type="ORF">YM304_32350</name>
</gene>
<organism evidence="2 3">
    <name type="scientific">Ilumatobacter coccineus (strain NBRC 103263 / KCTC 29153 / YM16-304)</name>
    <dbReference type="NCBI Taxonomy" id="1313172"/>
    <lineage>
        <taxon>Bacteria</taxon>
        <taxon>Bacillati</taxon>
        <taxon>Actinomycetota</taxon>
        <taxon>Acidimicrobiia</taxon>
        <taxon>Acidimicrobiales</taxon>
        <taxon>Ilumatobacteraceae</taxon>
        <taxon>Ilumatobacter</taxon>
    </lineage>
</organism>
<proteinExistence type="predicted"/>
<protein>
    <recommendedName>
        <fullName evidence="1">Histidine kinase/HSP90-like ATPase domain-containing protein</fullName>
    </recommendedName>
</protein>
<name>A0A6C7EEE8_ILUCY</name>
<evidence type="ECO:0000313" key="2">
    <source>
        <dbReference type="EMBL" id="BAN03549.1"/>
    </source>
</evidence>
<dbReference type="InterPro" id="IPR036890">
    <property type="entry name" value="HATPase_C_sf"/>
</dbReference>
<dbReference type="Gene3D" id="3.30.565.10">
    <property type="entry name" value="Histidine kinase-like ATPase, C-terminal domain"/>
    <property type="match status" value="1"/>
</dbReference>
<keyword evidence="3" id="KW-1185">Reference proteome</keyword>
<dbReference type="CDD" id="cd16936">
    <property type="entry name" value="HATPase_RsbW-like"/>
    <property type="match status" value="1"/>
</dbReference>
<dbReference type="AlphaFoldDB" id="A0A6C7EEE8"/>
<reference evidence="2 3" key="1">
    <citation type="journal article" date="2013" name="Int. J. Syst. Evol. Microbiol.">
        <title>Ilumatobacter nonamiense sp. nov. and Ilumatobacter coccineum sp. nov., isolated from seashore sand.</title>
        <authorList>
            <person name="Matsumoto A."/>
            <person name="Kasai H."/>
            <person name="Matsuo Y."/>
            <person name="Shizuri Y."/>
            <person name="Ichikawa N."/>
            <person name="Fujita N."/>
            <person name="Omura S."/>
            <person name="Takahashi Y."/>
        </authorList>
    </citation>
    <scope>NUCLEOTIDE SEQUENCE [LARGE SCALE GENOMIC DNA]</scope>
    <source>
        <strain evidence="3">NBRC 103263 / KCTC 29153 / YM16-304</strain>
    </source>
</reference>
<dbReference type="InterPro" id="IPR003594">
    <property type="entry name" value="HATPase_dom"/>
</dbReference>
<evidence type="ECO:0000313" key="3">
    <source>
        <dbReference type="Proteomes" id="UP000011863"/>
    </source>
</evidence>
<evidence type="ECO:0000259" key="1">
    <source>
        <dbReference type="Pfam" id="PF13581"/>
    </source>
</evidence>
<dbReference type="EMBL" id="AP012057">
    <property type="protein sequence ID" value="BAN03549.1"/>
    <property type="molecule type" value="Genomic_DNA"/>
</dbReference>
<accession>A0A6C7EEE8</accession>
<dbReference type="KEGG" id="aym:YM304_32350"/>
<dbReference type="Pfam" id="PF13581">
    <property type="entry name" value="HATPase_c_2"/>
    <property type="match status" value="1"/>
</dbReference>